<gene>
    <name evidence="2" type="ORF">AM588_10010710</name>
</gene>
<dbReference type="Proteomes" id="UP000054636">
    <property type="component" value="Unassembled WGS sequence"/>
</dbReference>
<keyword evidence="2" id="KW-0808">Transferase</keyword>
<feature type="compositionally biased region" description="Basic and acidic residues" evidence="1">
    <location>
        <begin position="268"/>
        <end position="284"/>
    </location>
</feature>
<proteinExistence type="predicted"/>
<feature type="compositionally biased region" description="Basic and acidic residues" evidence="1">
    <location>
        <begin position="24"/>
        <end position="33"/>
    </location>
</feature>
<dbReference type="AlphaFoldDB" id="A0A0W8DSR6"/>
<keyword evidence="2" id="KW-0489">Methyltransferase</keyword>
<accession>A0A0W8DSR6</accession>
<evidence type="ECO:0000313" key="2">
    <source>
        <dbReference type="EMBL" id="KUF99446.1"/>
    </source>
</evidence>
<feature type="compositionally biased region" description="Basic and acidic residues" evidence="1">
    <location>
        <begin position="297"/>
        <end position="317"/>
    </location>
</feature>
<feature type="region of interest" description="Disordered" evidence="1">
    <location>
        <begin position="1"/>
        <end position="105"/>
    </location>
</feature>
<feature type="region of interest" description="Disordered" evidence="1">
    <location>
        <begin position="262"/>
        <end position="356"/>
    </location>
</feature>
<feature type="compositionally biased region" description="Polar residues" evidence="1">
    <location>
        <begin position="1"/>
        <end position="18"/>
    </location>
</feature>
<dbReference type="GO" id="GO:0008168">
    <property type="term" value="F:methyltransferase activity"/>
    <property type="evidence" value="ECO:0007669"/>
    <property type="project" value="UniProtKB-KW"/>
</dbReference>
<organism evidence="2 3">
    <name type="scientific">Phytophthora nicotianae</name>
    <name type="common">Potato buckeye rot agent</name>
    <name type="synonym">Phytophthora parasitica</name>
    <dbReference type="NCBI Taxonomy" id="4792"/>
    <lineage>
        <taxon>Eukaryota</taxon>
        <taxon>Sar</taxon>
        <taxon>Stramenopiles</taxon>
        <taxon>Oomycota</taxon>
        <taxon>Peronosporomycetes</taxon>
        <taxon>Peronosporales</taxon>
        <taxon>Peronosporaceae</taxon>
        <taxon>Phytophthora</taxon>
    </lineage>
</organism>
<comment type="caution">
    <text evidence="2">The sequence shown here is derived from an EMBL/GenBank/DDBJ whole genome shotgun (WGS) entry which is preliminary data.</text>
</comment>
<feature type="region of interest" description="Disordered" evidence="1">
    <location>
        <begin position="406"/>
        <end position="427"/>
    </location>
</feature>
<protein>
    <submittedName>
        <fullName evidence="2">Pre-miRNA 5'-monophosphate methyltransferase</fullName>
    </submittedName>
</protein>
<feature type="compositionally biased region" description="Low complexity" evidence="1">
    <location>
        <begin position="178"/>
        <end position="191"/>
    </location>
</feature>
<dbReference type="EMBL" id="LNFP01000027">
    <property type="protein sequence ID" value="KUF99446.1"/>
    <property type="molecule type" value="Genomic_DNA"/>
</dbReference>
<feature type="compositionally biased region" description="Polar residues" evidence="1">
    <location>
        <begin position="192"/>
        <end position="214"/>
    </location>
</feature>
<evidence type="ECO:0000313" key="3">
    <source>
        <dbReference type="Proteomes" id="UP000054636"/>
    </source>
</evidence>
<reference evidence="2 3" key="1">
    <citation type="submission" date="2015-11" db="EMBL/GenBank/DDBJ databases">
        <title>Genomes and virulence difference between two physiological races of Phytophthora nicotianae.</title>
        <authorList>
            <person name="Liu H."/>
            <person name="Ma X."/>
            <person name="Yu H."/>
            <person name="Fang D."/>
            <person name="Li Y."/>
            <person name="Wang X."/>
            <person name="Wang W."/>
            <person name="Dong Y."/>
            <person name="Xiao B."/>
        </authorList>
    </citation>
    <scope>NUCLEOTIDE SEQUENCE [LARGE SCALE GENOMIC DNA]</scope>
    <source>
        <strain evidence="3">race 1</strain>
    </source>
</reference>
<feature type="compositionally biased region" description="Polar residues" evidence="1">
    <location>
        <begin position="407"/>
        <end position="417"/>
    </location>
</feature>
<feature type="compositionally biased region" description="Low complexity" evidence="1">
    <location>
        <begin position="44"/>
        <end position="61"/>
    </location>
</feature>
<evidence type="ECO:0000256" key="1">
    <source>
        <dbReference type="SAM" id="MobiDB-lite"/>
    </source>
</evidence>
<sequence>MTVNPQDPTSESSLSSHKATVGDGELRYLDTDHPQVPSASNFESVTGSTTSSSPPLSYASSDADRSPTTSPESIYDFHSNDAGIHDHGAGTAGGTSNEETGIVGDPESFLSLRSYSESAASSLYNELLTTSLSEDERESAATITIIDSAPSYSAGTVTPAIQSAALELSTSSDELQNTPSPSTSSKTATSTIDQATNSNQADDNDGISSNFTTTSNDSPVVYASVVLGVVGLIGAVIQAKRKHLGSDKWRATTEVVTPHMPRGTAWVHSDDTQRREQEAKRAAEAKSGGDATVDELPMDKLSLEQKKEVPDAKERPHTSNLASRQEQERRQQGKNTRAAATESGDTNGDHQKQLKRQLTKINKQLKEIAKLVDAGDESLTAQQKQKIARKSALQQERNEIIAELNGATVTRSNSSGSGPRPKVAISL</sequence>
<dbReference type="GO" id="GO:0032259">
    <property type="term" value="P:methylation"/>
    <property type="evidence" value="ECO:0007669"/>
    <property type="project" value="UniProtKB-KW"/>
</dbReference>
<name>A0A0W8DSR6_PHYNI</name>
<feature type="region of interest" description="Disordered" evidence="1">
    <location>
        <begin position="169"/>
        <end position="214"/>
    </location>
</feature>